<evidence type="ECO:0000259" key="5">
    <source>
        <dbReference type="PROSITE" id="PS51898"/>
    </source>
</evidence>
<gene>
    <name evidence="6" type="ORF">E4191_07780</name>
</gene>
<dbReference type="InterPro" id="IPR011010">
    <property type="entry name" value="DNA_brk_join_enz"/>
</dbReference>
<dbReference type="GO" id="GO:0015074">
    <property type="term" value="P:DNA integration"/>
    <property type="evidence" value="ECO:0007669"/>
    <property type="project" value="UniProtKB-KW"/>
</dbReference>
<dbReference type="GO" id="GO:0006310">
    <property type="term" value="P:DNA recombination"/>
    <property type="evidence" value="ECO:0007669"/>
    <property type="project" value="UniProtKB-KW"/>
</dbReference>
<sequence>MRQISIGRLKGRFVVSWKSDDGRRKRFRLEALSRKEAEAEAIDVYRRETITTSGETVEALWKLYLNEREGRAIVKSMSSTVKAMMPFFGALRPDQITVEHCRDYDARRRLAGIKQGTVWTELGHLRIVVNWAVKKGLIERAPFIELPQKPAPRERHLTRAEAGALIRAEAQPHIILAIRLMLSTAARVGAILDLTWDRVDLERRVINLRTEGTGPRKGRAVVPINDTLLAALVEAKGQGMTDHVIEWNGKPVQSIRKGFGVAVRSVGLKDVTIHTLRHSAAVMMVEAGTSMDEVAQYLGHSNSSITFKTYARFSPSHLRAASRVLDF</sequence>
<evidence type="ECO:0000313" key="6">
    <source>
        <dbReference type="EMBL" id="QBX34624.1"/>
    </source>
</evidence>
<organism evidence="6 7">
    <name type="scientific">Paracoccus liaowanqingii</name>
    <dbReference type="NCBI Taxonomy" id="2560053"/>
    <lineage>
        <taxon>Bacteria</taxon>
        <taxon>Pseudomonadati</taxon>
        <taxon>Pseudomonadota</taxon>
        <taxon>Alphaproteobacteria</taxon>
        <taxon>Rhodobacterales</taxon>
        <taxon>Paracoccaceae</taxon>
        <taxon>Paracoccus</taxon>
    </lineage>
</organism>
<accession>A0A4P7HKD3</accession>
<dbReference type="PROSITE" id="PS51898">
    <property type="entry name" value="TYR_RECOMBINASE"/>
    <property type="match status" value="1"/>
</dbReference>
<evidence type="ECO:0000313" key="7">
    <source>
        <dbReference type="Proteomes" id="UP000296374"/>
    </source>
</evidence>
<keyword evidence="3" id="KW-0238">DNA-binding</keyword>
<dbReference type="PANTHER" id="PTHR30629:SF2">
    <property type="entry name" value="PROPHAGE INTEGRASE INTS-RELATED"/>
    <property type="match status" value="1"/>
</dbReference>
<dbReference type="InterPro" id="IPR050808">
    <property type="entry name" value="Phage_Integrase"/>
</dbReference>
<reference evidence="7" key="1">
    <citation type="submission" date="2019-03" db="EMBL/GenBank/DDBJ databases">
        <authorList>
            <person name="Li J."/>
        </authorList>
    </citation>
    <scope>NUCLEOTIDE SEQUENCE [LARGE SCALE GENOMIC DNA]</scope>
    <source>
        <strain evidence="7">2251</strain>
    </source>
</reference>
<dbReference type="Gene3D" id="1.10.150.130">
    <property type="match status" value="1"/>
</dbReference>
<evidence type="ECO:0000256" key="1">
    <source>
        <dbReference type="ARBA" id="ARBA00008857"/>
    </source>
</evidence>
<keyword evidence="2" id="KW-0229">DNA integration</keyword>
<dbReference type="InterPro" id="IPR013762">
    <property type="entry name" value="Integrase-like_cat_sf"/>
</dbReference>
<dbReference type="CDD" id="cd00796">
    <property type="entry name" value="INT_Rci_Hp1_C"/>
    <property type="match status" value="1"/>
</dbReference>
<protein>
    <submittedName>
        <fullName evidence="6">Site-specific integrase</fullName>
    </submittedName>
</protein>
<dbReference type="Gene3D" id="1.10.443.10">
    <property type="entry name" value="Intergrase catalytic core"/>
    <property type="match status" value="1"/>
</dbReference>
<dbReference type="AlphaFoldDB" id="A0A4P7HKD3"/>
<keyword evidence="4" id="KW-0233">DNA recombination</keyword>
<dbReference type="GO" id="GO:0003677">
    <property type="term" value="F:DNA binding"/>
    <property type="evidence" value="ECO:0007669"/>
    <property type="project" value="UniProtKB-KW"/>
</dbReference>
<dbReference type="PANTHER" id="PTHR30629">
    <property type="entry name" value="PROPHAGE INTEGRASE"/>
    <property type="match status" value="1"/>
</dbReference>
<evidence type="ECO:0000256" key="3">
    <source>
        <dbReference type="ARBA" id="ARBA00023125"/>
    </source>
</evidence>
<dbReference type="EMBL" id="CP038439">
    <property type="protein sequence ID" value="QBX34624.1"/>
    <property type="molecule type" value="Genomic_DNA"/>
</dbReference>
<evidence type="ECO:0000256" key="4">
    <source>
        <dbReference type="ARBA" id="ARBA00023172"/>
    </source>
</evidence>
<feature type="domain" description="Tyr recombinase" evidence="5">
    <location>
        <begin position="152"/>
        <end position="323"/>
    </location>
</feature>
<dbReference type="SUPFAM" id="SSF56349">
    <property type="entry name" value="DNA breaking-rejoining enzymes"/>
    <property type="match status" value="1"/>
</dbReference>
<dbReference type="Proteomes" id="UP000296374">
    <property type="component" value="Chromosome"/>
</dbReference>
<dbReference type="InterPro" id="IPR002104">
    <property type="entry name" value="Integrase_catalytic"/>
</dbReference>
<name>A0A4P7HKD3_9RHOB</name>
<dbReference type="Pfam" id="PF00589">
    <property type="entry name" value="Phage_integrase"/>
    <property type="match status" value="1"/>
</dbReference>
<comment type="similarity">
    <text evidence="1">Belongs to the 'phage' integrase family.</text>
</comment>
<dbReference type="KEGG" id="plia:E4191_07780"/>
<dbReference type="InterPro" id="IPR010998">
    <property type="entry name" value="Integrase_recombinase_N"/>
</dbReference>
<evidence type="ECO:0000256" key="2">
    <source>
        <dbReference type="ARBA" id="ARBA00022908"/>
    </source>
</evidence>
<proteinExistence type="inferred from homology"/>